<dbReference type="EMBL" id="VLKI01000014">
    <property type="protein sequence ID" value="TWH83043.1"/>
    <property type="molecule type" value="Genomic_DNA"/>
</dbReference>
<reference evidence="2 3" key="1">
    <citation type="journal article" date="2015" name="Stand. Genomic Sci.">
        <title>Genomic Encyclopedia of Bacterial and Archaeal Type Strains, Phase III: the genomes of soil and plant-associated and newly described type strains.</title>
        <authorList>
            <person name="Whitman W.B."/>
            <person name="Woyke T."/>
            <person name="Klenk H.P."/>
            <person name="Zhou Y."/>
            <person name="Lilburn T.G."/>
            <person name="Beck B.J."/>
            <person name="De Vos P."/>
            <person name="Vandamme P."/>
            <person name="Eisen J.A."/>
            <person name="Garrity G."/>
            <person name="Hugenholtz P."/>
            <person name="Kyrpides N.C."/>
        </authorList>
    </citation>
    <scope>NUCLEOTIDE SEQUENCE [LARGE SCALE GENOMIC DNA]</scope>
    <source>
        <strain evidence="2 3">CGMCC 1.10115</strain>
    </source>
</reference>
<comment type="caution">
    <text evidence="2">The sequence shown here is derived from an EMBL/GenBank/DDBJ whole genome shotgun (WGS) entry which is preliminary data.</text>
</comment>
<gene>
    <name evidence="2" type="ORF">IQ19_04025</name>
</gene>
<keyword evidence="3" id="KW-1185">Reference proteome</keyword>
<accession>A0A562JJ21</accession>
<protein>
    <submittedName>
        <fullName evidence="2">Uncharacterized protein</fullName>
    </submittedName>
</protein>
<feature type="compositionally biased region" description="Polar residues" evidence="1">
    <location>
        <begin position="21"/>
        <end position="36"/>
    </location>
</feature>
<evidence type="ECO:0000313" key="3">
    <source>
        <dbReference type="Proteomes" id="UP000318667"/>
    </source>
</evidence>
<name>A0A562JJ21_9BACI</name>
<evidence type="ECO:0000256" key="1">
    <source>
        <dbReference type="SAM" id="MobiDB-lite"/>
    </source>
</evidence>
<proteinExistence type="predicted"/>
<feature type="region of interest" description="Disordered" evidence="1">
    <location>
        <begin position="17"/>
        <end position="39"/>
    </location>
</feature>
<dbReference type="AlphaFoldDB" id="A0A562JJ21"/>
<evidence type="ECO:0000313" key="2">
    <source>
        <dbReference type="EMBL" id="TWH83043.1"/>
    </source>
</evidence>
<sequence length="92" mass="10181">MFGGCLPVESTTDNPFFKTFGQLNGQREGNAKNNPKSLKEKVQEPVQAALINYRDKGQDCPEKASCPFILGGKEVCVVSLDILGARIRKKFY</sequence>
<organism evidence="2 3">
    <name type="scientific">Cytobacillus oceanisediminis</name>
    <dbReference type="NCBI Taxonomy" id="665099"/>
    <lineage>
        <taxon>Bacteria</taxon>
        <taxon>Bacillati</taxon>
        <taxon>Bacillota</taxon>
        <taxon>Bacilli</taxon>
        <taxon>Bacillales</taxon>
        <taxon>Bacillaceae</taxon>
        <taxon>Cytobacillus</taxon>
    </lineage>
</organism>
<dbReference type="Proteomes" id="UP000318667">
    <property type="component" value="Unassembled WGS sequence"/>
</dbReference>
<dbReference type="RefSeq" id="WP_394140960.1">
    <property type="nucleotide sequence ID" value="NZ_JBHOGY010000014.1"/>
</dbReference>